<evidence type="ECO:0000256" key="11">
    <source>
        <dbReference type="ARBA" id="ARBA00022842"/>
    </source>
</evidence>
<keyword evidence="7" id="KW-0479">Metal-binding</keyword>
<gene>
    <name evidence="18" type="ordered locus">Spica_0776</name>
</gene>
<dbReference type="InterPro" id="IPR001697">
    <property type="entry name" value="Pyr_Knase"/>
</dbReference>
<evidence type="ECO:0000256" key="8">
    <source>
        <dbReference type="ARBA" id="ARBA00022741"/>
    </source>
</evidence>
<dbReference type="Pfam" id="PF00224">
    <property type="entry name" value="PK"/>
    <property type="match status" value="1"/>
</dbReference>
<feature type="domain" description="Pyruvate kinase barrel" evidence="16">
    <location>
        <begin position="5"/>
        <end position="336"/>
    </location>
</feature>
<comment type="cofactor">
    <cofactor evidence="2">
        <name>K(+)</name>
        <dbReference type="ChEBI" id="CHEBI:29103"/>
    </cofactor>
</comment>
<dbReference type="SUPFAM" id="SSF52009">
    <property type="entry name" value="Phosphohistidine domain"/>
    <property type="match status" value="1"/>
</dbReference>
<dbReference type="FunFam" id="3.20.20.60:FF:000001">
    <property type="entry name" value="Pyruvate kinase"/>
    <property type="match status" value="1"/>
</dbReference>
<evidence type="ECO:0000256" key="15">
    <source>
        <dbReference type="RuleBase" id="RU000504"/>
    </source>
</evidence>
<dbReference type="InterPro" id="IPR015806">
    <property type="entry name" value="Pyrv_Knase_insert_dom_sf"/>
</dbReference>
<dbReference type="EC" id="2.7.1.40" evidence="5 14"/>
<evidence type="ECO:0000256" key="3">
    <source>
        <dbReference type="ARBA" id="ARBA00004997"/>
    </source>
</evidence>
<dbReference type="OrthoDB" id="9812123at2"/>
<name>F8EYY4_GRAC1</name>
<proteinExistence type="inferred from homology"/>
<dbReference type="InterPro" id="IPR015813">
    <property type="entry name" value="Pyrv/PenolPyrv_kinase-like_dom"/>
</dbReference>
<dbReference type="FunFam" id="2.40.33.10:FF:000001">
    <property type="entry name" value="Pyruvate kinase"/>
    <property type="match status" value="1"/>
</dbReference>
<dbReference type="GO" id="GO:0000287">
    <property type="term" value="F:magnesium ion binding"/>
    <property type="evidence" value="ECO:0007669"/>
    <property type="project" value="UniProtKB-UniRule"/>
</dbReference>
<dbReference type="GO" id="GO:0016301">
    <property type="term" value="F:kinase activity"/>
    <property type="evidence" value="ECO:0007669"/>
    <property type="project" value="UniProtKB-KW"/>
</dbReference>
<comment type="pathway">
    <text evidence="3 15">Carbohydrate degradation; glycolysis; pyruvate from D-glyceraldehyde 3-phosphate: step 5/5.</text>
</comment>
<dbReference type="eggNOG" id="COG0469">
    <property type="taxonomic scope" value="Bacteria"/>
</dbReference>
<dbReference type="NCBIfam" id="NF004491">
    <property type="entry name" value="PRK05826.1"/>
    <property type="match status" value="1"/>
</dbReference>
<evidence type="ECO:0000256" key="9">
    <source>
        <dbReference type="ARBA" id="ARBA00022777"/>
    </source>
</evidence>
<dbReference type="InterPro" id="IPR015793">
    <property type="entry name" value="Pyrv_Knase_brl"/>
</dbReference>
<protein>
    <recommendedName>
        <fullName evidence="5 14">Pyruvate kinase</fullName>
        <ecNumber evidence="5 14">2.7.1.40</ecNumber>
    </recommendedName>
</protein>
<evidence type="ECO:0000256" key="1">
    <source>
        <dbReference type="ARBA" id="ARBA00001946"/>
    </source>
</evidence>
<dbReference type="Gene3D" id="3.50.30.10">
    <property type="entry name" value="Phosphohistidine domain"/>
    <property type="match status" value="1"/>
</dbReference>
<evidence type="ECO:0000313" key="19">
    <source>
        <dbReference type="Proteomes" id="UP000000503"/>
    </source>
</evidence>
<organism evidence="18 19">
    <name type="scientific">Gracilinema caldarium (strain ATCC 51460 / DSM 7334 / H1)</name>
    <name type="common">Treponema caldarium</name>
    <dbReference type="NCBI Taxonomy" id="744872"/>
    <lineage>
        <taxon>Bacteria</taxon>
        <taxon>Pseudomonadati</taxon>
        <taxon>Spirochaetota</taxon>
        <taxon>Spirochaetia</taxon>
        <taxon>Spirochaetales</taxon>
        <taxon>Breznakiellaceae</taxon>
        <taxon>Gracilinema</taxon>
    </lineage>
</organism>
<evidence type="ECO:0000256" key="7">
    <source>
        <dbReference type="ARBA" id="ARBA00022723"/>
    </source>
</evidence>
<evidence type="ECO:0000313" key="18">
    <source>
        <dbReference type="EMBL" id="AEJ18930.1"/>
    </source>
</evidence>
<evidence type="ECO:0000256" key="10">
    <source>
        <dbReference type="ARBA" id="ARBA00022840"/>
    </source>
</evidence>
<evidence type="ECO:0000256" key="4">
    <source>
        <dbReference type="ARBA" id="ARBA00008663"/>
    </source>
</evidence>
<dbReference type="KEGG" id="scd:Spica_0776"/>
<dbReference type="PANTHER" id="PTHR11817">
    <property type="entry name" value="PYRUVATE KINASE"/>
    <property type="match status" value="1"/>
</dbReference>
<sequence length="599" mass="65221">MAFERNTRIICTMGPAVRSVDMIRSLIRRGMNMARFNFSHGDHEYHGEGIHMVREAARLEGVPIALILDTKGPEIRTGQIQDGGTITLQNGQFIEVIAEVEAKNRYGDQGLFTTPDRLTVSYADLAQDVKPGARILIADGLFSLDVVQVDGPSIRCRVTNGGVLGSRKNVNVIGVRTRLPALSEQDKADISFGVEQGMDFIAASFVRKAADVTTIHKYLATLNSDIPVIAKIEDEEGLENIEEIIRVSAGIMVARGDLGVQIPTERVPLEQKRIIRLCNHAGKPVITATQMLESMIKNPRPTRAEAGDVANAILDGTDCVMLSGETANGQFPEAAVSVMDQIARTVEASDEYIRSLEERRNTIATNEDIADAIADASAQIADRIGAVALVVPTLRGNTAKLISRHRPRRKIIAATPSETVQRRLLLHWGVVPVKVEQESDSESMIQKAISAAIKEGFAKKADKVVVVAGIPLNSPLMTNSIRVHVIGNILGRGLNGFGGRCTGRIVKARTLEDAALALRKNGGEILLTHTLDESFIPILRVVDGVILEGVSEMPWEMVKIINPSIVYVSQVPQALDHFEEHITVTLDGYEKLIYEGALL</sequence>
<comment type="cofactor">
    <cofactor evidence="1">
        <name>Mg(2+)</name>
        <dbReference type="ChEBI" id="CHEBI:18420"/>
    </cofactor>
</comment>
<dbReference type="Pfam" id="PF02887">
    <property type="entry name" value="PK_C"/>
    <property type="match status" value="1"/>
</dbReference>
<evidence type="ECO:0000259" key="17">
    <source>
        <dbReference type="Pfam" id="PF02887"/>
    </source>
</evidence>
<dbReference type="Proteomes" id="UP000000503">
    <property type="component" value="Chromosome"/>
</dbReference>
<dbReference type="HOGENOM" id="CLU_015439_0_2_12"/>
<dbReference type="AlphaFoldDB" id="F8EYY4"/>
<dbReference type="InterPro" id="IPR015795">
    <property type="entry name" value="Pyrv_Knase_C"/>
</dbReference>
<keyword evidence="13 18" id="KW-0670">Pyruvate</keyword>
<evidence type="ECO:0000256" key="2">
    <source>
        <dbReference type="ARBA" id="ARBA00001958"/>
    </source>
</evidence>
<keyword evidence="19" id="KW-1185">Reference proteome</keyword>
<dbReference type="InterPro" id="IPR036637">
    <property type="entry name" value="Phosphohistidine_dom_sf"/>
</dbReference>
<dbReference type="NCBIfam" id="TIGR01064">
    <property type="entry name" value="pyruv_kin"/>
    <property type="match status" value="1"/>
</dbReference>
<evidence type="ECO:0000256" key="14">
    <source>
        <dbReference type="NCBIfam" id="TIGR01064"/>
    </source>
</evidence>
<dbReference type="Gene3D" id="3.40.1380.20">
    <property type="entry name" value="Pyruvate kinase, C-terminal domain"/>
    <property type="match status" value="1"/>
</dbReference>
<dbReference type="InterPro" id="IPR036918">
    <property type="entry name" value="Pyrv_Knase_C_sf"/>
</dbReference>
<dbReference type="Gene3D" id="3.20.20.60">
    <property type="entry name" value="Phosphoenolpyruvate-binding domains"/>
    <property type="match status" value="1"/>
</dbReference>
<evidence type="ECO:0000256" key="12">
    <source>
        <dbReference type="ARBA" id="ARBA00023152"/>
    </source>
</evidence>
<keyword evidence="6 15" id="KW-0808">Transferase</keyword>
<dbReference type="GO" id="GO:0004743">
    <property type="term" value="F:pyruvate kinase activity"/>
    <property type="evidence" value="ECO:0007669"/>
    <property type="project" value="UniProtKB-UniRule"/>
</dbReference>
<keyword evidence="8" id="KW-0547">Nucleotide-binding</keyword>
<dbReference type="InterPro" id="IPR040442">
    <property type="entry name" value="Pyrv_kinase-like_dom_sf"/>
</dbReference>
<dbReference type="GO" id="GO:0030955">
    <property type="term" value="F:potassium ion binding"/>
    <property type="evidence" value="ECO:0007669"/>
    <property type="project" value="UniProtKB-UniRule"/>
</dbReference>
<evidence type="ECO:0000256" key="13">
    <source>
        <dbReference type="ARBA" id="ARBA00023317"/>
    </source>
</evidence>
<dbReference type="RefSeq" id="WP_013968241.1">
    <property type="nucleotide sequence ID" value="NC_015732.1"/>
</dbReference>
<evidence type="ECO:0000256" key="6">
    <source>
        <dbReference type="ARBA" id="ARBA00022679"/>
    </source>
</evidence>
<dbReference type="Gene3D" id="2.40.33.10">
    <property type="entry name" value="PK beta-barrel domain-like"/>
    <property type="match status" value="1"/>
</dbReference>
<dbReference type="InterPro" id="IPR011037">
    <property type="entry name" value="Pyrv_Knase-like_insert_dom_sf"/>
</dbReference>
<keyword evidence="10" id="KW-0067">ATP-binding</keyword>
<keyword evidence="9 15" id="KW-0418">Kinase</keyword>
<reference evidence="19" key="1">
    <citation type="journal article" date="2013" name="Stand. Genomic Sci.">
        <title>Genome sequence of the thermophilic fresh-water bacterium Spirochaeta caldaria type strain (H1(T)), reclassification of Spirochaeta caldaria, Spirochaeta stenostrepta, and Spirochaeta zuelzerae in the genus Treponema as Treponema caldaria comb. nov., Treponema stenostrepta comb. nov., and Treponema zuelzerae comb. nov., and emendation of the genus Treponema.</title>
        <authorList>
            <person name="Abt B."/>
            <person name="Goker M."/>
            <person name="Scheuner C."/>
            <person name="Han C."/>
            <person name="Lu M."/>
            <person name="Misra M."/>
            <person name="Lapidus A."/>
            <person name="Nolan M."/>
            <person name="Lucas S."/>
            <person name="Hammon N."/>
            <person name="Deshpande S."/>
            <person name="Cheng J.F."/>
            <person name="Tapia R."/>
            <person name="Goodwin L.A."/>
            <person name="Pitluck S."/>
            <person name="Liolios K."/>
            <person name="Pagani I."/>
            <person name="Ivanova N."/>
            <person name="Mavromatis K."/>
            <person name="Mikhailova N."/>
            <person name="Huntemann M."/>
            <person name="Pati A."/>
            <person name="Chen A."/>
            <person name="Palaniappan K."/>
            <person name="Land M."/>
            <person name="Hauser L."/>
            <person name="Jeffries C.D."/>
            <person name="Rohde M."/>
            <person name="Spring S."/>
            <person name="Gronow S."/>
            <person name="Detter J.C."/>
            <person name="Bristow J."/>
            <person name="Eisen J.A."/>
            <person name="Markowitz V."/>
            <person name="Hugenholtz P."/>
            <person name="Kyrpides N.C."/>
            <person name="Woyke T."/>
            <person name="Klenk H.P."/>
        </authorList>
    </citation>
    <scope>NUCLEOTIDE SEQUENCE</scope>
    <source>
        <strain evidence="19">ATCC 51460 / DSM 7334 / H1</strain>
    </source>
</reference>
<accession>F8EYY4</accession>
<dbReference type="GO" id="GO:0006950">
    <property type="term" value="P:response to stress"/>
    <property type="evidence" value="ECO:0007669"/>
    <property type="project" value="UniProtKB-ARBA"/>
</dbReference>
<dbReference type="SUPFAM" id="SSF52935">
    <property type="entry name" value="PK C-terminal domain-like"/>
    <property type="match status" value="1"/>
</dbReference>
<comment type="similarity">
    <text evidence="4 15">Belongs to the pyruvate kinase family.</text>
</comment>
<dbReference type="SUPFAM" id="SSF50800">
    <property type="entry name" value="PK beta-barrel domain-like"/>
    <property type="match status" value="1"/>
</dbReference>
<comment type="catalytic activity">
    <reaction evidence="15">
        <text>pyruvate + ATP = phosphoenolpyruvate + ADP + H(+)</text>
        <dbReference type="Rhea" id="RHEA:18157"/>
        <dbReference type="ChEBI" id="CHEBI:15361"/>
        <dbReference type="ChEBI" id="CHEBI:15378"/>
        <dbReference type="ChEBI" id="CHEBI:30616"/>
        <dbReference type="ChEBI" id="CHEBI:58702"/>
        <dbReference type="ChEBI" id="CHEBI:456216"/>
        <dbReference type="EC" id="2.7.1.40"/>
    </reaction>
</comment>
<dbReference type="STRING" id="744872.Spica_0776"/>
<dbReference type="UniPathway" id="UPA00109">
    <property type="reaction ID" value="UER00188"/>
</dbReference>
<keyword evidence="12 15" id="KW-0324">Glycolysis</keyword>
<dbReference type="NCBIfam" id="NF004978">
    <property type="entry name" value="PRK06354.1"/>
    <property type="match status" value="1"/>
</dbReference>
<dbReference type="EMBL" id="CP002868">
    <property type="protein sequence ID" value="AEJ18930.1"/>
    <property type="molecule type" value="Genomic_DNA"/>
</dbReference>
<feature type="domain" description="Pyruvate kinase C-terminal" evidence="17">
    <location>
        <begin position="371"/>
        <end position="484"/>
    </location>
</feature>
<keyword evidence="11 15" id="KW-0460">Magnesium</keyword>
<evidence type="ECO:0000259" key="16">
    <source>
        <dbReference type="Pfam" id="PF00224"/>
    </source>
</evidence>
<evidence type="ECO:0000256" key="5">
    <source>
        <dbReference type="ARBA" id="ARBA00012142"/>
    </source>
</evidence>
<dbReference type="GO" id="GO:0005524">
    <property type="term" value="F:ATP binding"/>
    <property type="evidence" value="ECO:0007669"/>
    <property type="project" value="UniProtKB-KW"/>
</dbReference>
<dbReference type="PRINTS" id="PR01050">
    <property type="entry name" value="PYRUVTKNASE"/>
</dbReference>
<dbReference type="SUPFAM" id="SSF51621">
    <property type="entry name" value="Phosphoenolpyruvate/pyruvate domain"/>
    <property type="match status" value="1"/>
</dbReference>